<reference evidence="2" key="2">
    <citation type="journal article" date="2019" name="bioRxiv">
        <title>Genomics, evolutionary history and diagnostics of the Alternaria alternata species group including apple and Asian pear pathotypes.</title>
        <authorList>
            <person name="Armitage A.D."/>
            <person name="Cockerton H.M."/>
            <person name="Sreenivasaprasad S."/>
            <person name="Woodhall J.W."/>
            <person name="Lane C.R."/>
            <person name="Harrison R.J."/>
            <person name="Clarkson J.P."/>
        </authorList>
    </citation>
    <scope>NUCLEOTIDE SEQUENCE</scope>
    <source>
        <strain evidence="2">FERA 1164</strain>
        <strain evidence="3">FERA 635</strain>
    </source>
</reference>
<proteinExistence type="predicted"/>
<name>A0AB37W430_9PLEO</name>
<dbReference type="Proteomes" id="UP000293195">
    <property type="component" value="Unassembled WGS sequence"/>
</dbReference>
<accession>A0AB37W430</accession>
<evidence type="ECO:0000313" key="3">
    <source>
        <dbReference type="EMBL" id="RYN97362.1"/>
    </source>
</evidence>
<reference evidence="2" key="1">
    <citation type="submission" date="2017-10" db="EMBL/GenBank/DDBJ databases">
        <authorList>
            <person name="Armitage A.D."/>
            <person name="Barbara D.J."/>
            <person name="Woodhall J.W."/>
            <person name="Sreenivasaprasad S."/>
            <person name="Lane C.R."/>
            <person name="Clarkson J.P."/>
            <person name="Harrison R.J."/>
        </authorList>
    </citation>
    <scope>NUCLEOTIDE SEQUENCE</scope>
    <source>
        <strain evidence="2">FERA 1164</strain>
        <strain evidence="3">FERA 635</strain>
    </source>
</reference>
<feature type="chain" id="PRO_5044332345" evidence="1">
    <location>
        <begin position="19"/>
        <end position="32"/>
    </location>
</feature>
<evidence type="ECO:0000313" key="4">
    <source>
        <dbReference type="Proteomes" id="UP000292340"/>
    </source>
</evidence>
<sequence>MQLTFLLSVLAATVAVQASDVYNQVRRAVYKT</sequence>
<dbReference type="AlphaFoldDB" id="A0AB37W430"/>
<dbReference type="EMBL" id="PDXB01000040">
    <property type="protein sequence ID" value="RYN19881.1"/>
    <property type="molecule type" value="Genomic_DNA"/>
</dbReference>
<evidence type="ECO:0000256" key="1">
    <source>
        <dbReference type="SAM" id="SignalP"/>
    </source>
</evidence>
<organism evidence="2 4">
    <name type="scientific">Alternaria tenuissima</name>
    <dbReference type="NCBI Taxonomy" id="119927"/>
    <lineage>
        <taxon>Eukaryota</taxon>
        <taxon>Fungi</taxon>
        <taxon>Dikarya</taxon>
        <taxon>Ascomycota</taxon>
        <taxon>Pezizomycotina</taxon>
        <taxon>Dothideomycetes</taxon>
        <taxon>Pleosporomycetidae</taxon>
        <taxon>Pleosporales</taxon>
        <taxon>Pleosporineae</taxon>
        <taxon>Pleosporaceae</taxon>
        <taxon>Alternaria</taxon>
        <taxon>Alternaria sect. Alternaria</taxon>
        <taxon>Alternaria alternata complex</taxon>
    </lineage>
</organism>
<comment type="caution">
    <text evidence="2">The sequence shown here is derived from an EMBL/GenBank/DDBJ whole genome shotgun (WGS) entry which is preliminary data.</text>
</comment>
<evidence type="ECO:0000313" key="2">
    <source>
        <dbReference type="EMBL" id="RYN19881.1"/>
    </source>
</evidence>
<keyword evidence="1" id="KW-0732">Signal</keyword>
<feature type="signal peptide" evidence="1">
    <location>
        <begin position="1"/>
        <end position="18"/>
    </location>
</feature>
<dbReference type="Proteomes" id="UP000292340">
    <property type="component" value="Unassembled WGS sequence"/>
</dbReference>
<evidence type="ECO:0000313" key="5">
    <source>
        <dbReference type="Proteomes" id="UP000293195"/>
    </source>
</evidence>
<keyword evidence="5" id="KW-1185">Reference proteome</keyword>
<dbReference type="EMBL" id="PDXF01000029">
    <property type="protein sequence ID" value="RYN97362.1"/>
    <property type="molecule type" value="Genomic_DNA"/>
</dbReference>
<gene>
    <name evidence="2" type="ORF">AA0115_g10488</name>
    <name evidence="3" type="ORF">AA0119_g7456</name>
</gene>
<protein>
    <submittedName>
        <fullName evidence="2">Uncharacterized protein</fullName>
    </submittedName>
</protein>